<protein>
    <submittedName>
        <fullName evidence="1">Uncharacterized protein</fullName>
    </submittedName>
</protein>
<proteinExistence type="predicted"/>
<name>A0ACC0LBT2_RHOML</name>
<dbReference type="EMBL" id="CM046400">
    <property type="protein sequence ID" value="KAI8526181.1"/>
    <property type="molecule type" value="Genomic_DNA"/>
</dbReference>
<accession>A0ACC0LBT2</accession>
<keyword evidence="2" id="KW-1185">Reference proteome</keyword>
<evidence type="ECO:0000313" key="2">
    <source>
        <dbReference type="Proteomes" id="UP001062846"/>
    </source>
</evidence>
<sequence>MLQPNFLATHYKTHYERIRDEKVKRNNEVLESLGVMKLATSMMGSARLRCANANGKRGRADQVDDPDYILSDDEDGHGYNSECDDSFEQEDIEIPLGGLPAQSHTEPQCGATLISERVTRSTPHPSMESQASLPPIAQPQNEVLPENNGEINRPTRGPTQGIQAQRLIDKKGKLPVPIPQLFRAPVGKHAAQLASRIGVEVRTHVIDLGVHRWKAVDESVKAPILQRIMDKFDLQGDPIDVEKAVATQCGRRMSNHNFALHKKYKKLKETRGEEYARNNPPAGVNPEQWTSLVTKKWTVPKWLDKMVQIETEHNAQEGAIPITQEELSVKGLKARSGYVKGLGIRPSSSIRTVKGEYVTHLEGKVQDQAKKIQDQAEKIQEQAEGIEAANNKIEELALAKQEQGKTLASVMAFLKQQGFTG</sequence>
<reference evidence="1" key="1">
    <citation type="submission" date="2022-02" db="EMBL/GenBank/DDBJ databases">
        <title>Plant Genome Project.</title>
        <authorList>
            <person name="Zhang R.-G."/>
        </authorList>
    </citation>
    <scope>NUCLEOTIDE SEQUENCE</scope>
    <source>
        <strain evidence="1">AT1</strain>
    </source>
</reference>
<comment type="caution">
    <text evidence="1">The sequence shown here is derived from an EMBL/GenBank/DDBJ whole genome shotgun (WGS) entry which is preliminary data.</text>
</comment>
<organism evidence="1 2">
    <name type="scientific">Rhododendron molle</name>
    <name type="common">Chinese azalea</name>
    <name type="synonym">Azalea mollis</name>
    <dbReference type="NCBI Taxonomy" id="49168"/>
    <lineage>
        <taxon>Eukaryota</taxon>
        <taxon>Viridiplantae</taxon>
        <taxon>Streptophyta</taxon>
        <taxon>Embryophyta</taxon>
        <taxon>Tracheophyta</taxon>
        <taxon>Spermatophyta</taxon>
        <taxon>Magnoliopsida</taxon>
        <taxon>eudicotyledons</taxon>
        <taxon>Gunneridae</taxon>
        <taxon>Pentapetalae</taxon>
        <taxon>asterids</taxon>
        <taxon>Ericales</taxon>
        <taxon>Ericaceae</taxon>
        <taxon>Ericoideae</taxon>
        <taxon>Rhodoreae</taxon>
        <taxon>Rhododendron</taxon>
    </lineage>
</organism>
<evidence type="ECO:0000313" key="1">
    <source>
        <dbReference type="EMBL" id="KAI8526181.1"/>
    </source>
</evidence>
<dbReference type="Proteomes" id="UP001062846">
    <property type="component" value="Chromosome 13"/>
</dbReference>
<gene>
    <name evidence="1" type="ORF">RHMOL_Rhmol13G0288900</name>
</gene>